<evidence type="ECO:0000256" key="9">
    <source>
        <dbReference type="RuleBase" id="RU369079"/>
    </source>
</evidence>
<feature type="transmembrane region" description="Helical" evidence="9">
    <location>
        <begin position="55"/>
        <end position="77"/>
    </location>
</feature>
<evidence type="ECO:0000256" key="6">
    <source>
        <dbReference type="ARBA" id="ARBA00022989"/>
    </source>
</evidence>
<evidence type="ECO:0000313" key="12">
    <source>
        <dbReference type="Proteomes" id="UP000186141"/>
    </source>
</evidence>
<dbReference type="STRING" id="1086013.SAMN05421774_107118"/>
<dbReference type="RefSeq" id="WP_076533202.1">
    <property type="nucleotide sequence ID" value="NZ_BMEH01000007.1"/>
</dbReference>
<evidence type="ECO:0000259" key="10">
    <source>
        <dbReference type="Pfam" id="PF04290"/>
    </source>
</evidence>
<keyword evidence="6 9" id="KW-1133">Transmembrane helix</keyword>
<evidence type="ECO:0000256" key="4">
    <source>
        <dbReference type="ARBA" id="ARBA00022519"/>
    </source>
</evidence>
<keyword evidence="2 9" id="KW-0813">Transport</keyword>
<dbReference type="GO" id="GO:0022857">
    <property type="term" value="F:transmembrane transporter activity"/>
    <property type="evidence" value="ECO:0007669"/>
    <property type="project" value="UniProtKB-UniRule"/>
</dbReference>
<dbReference type="GO" id="GO:0005886">
    <property type="term" value="C:plasma membrane"/>
    <property type="evidence" value="ECO:0007669"/>
    <property type="project" value="UniProtKB-SubCell"/>
</dbReference>
<proteinExistence type="inferred from homology"/>
<evidence type="ECO:0000256" key="1">
    <source>
        <dbReference type="ARBA" id="ARBA00004429"/>
    </source>
</evidence>
<keyword evidence="3" id="KW-1003">Cell membrane</keyword>
<dbReference type="OrthoDB" id="7862335at2"/>
<accession>A0A1N7Q5J7</accession>
<dbReference type="EMBL" id="FTOT01000007">
    <property type="protein sequence ID" value="SIT18124.1"/>
    <property type="molecule type" value="Genomic_DNA"/>
</dbReference>
<comment type="similarity">
    <text evidence="8 9">Belongs to the TRAP transporter small permease family.</text>
</comment>
<name>A0A1N7Q5J7_9RHOB</name>
<keyword evidence="4 9" id="KW-0997">Cell inner membrane</keyword>
<comment type="function">
    <text evidence="9">Part of the tripartite ATP-independent periplasmic (TRAP) transport system.</text>
</comment>
<comment type="subunit">
    <text evidence="9">The complex comprises the extracytoplasmic solute receptor protein and the two transmembrane proteins.</text>
</comment>
<protein>
    <recommendedName>
        <fullName evidence="9">TRAP transporter small permease protein</fullName>
    </recommendedName>
</protein>
<dbReference type="PANTHER" id="PTHR35011:SF2">
    <property type="entry name" value="2,3-DIKETO-L-GULONATE TRAP TRANSPORTER SMALL PERMEASE PROTEIN YIAM"/>
    <property type="match status" value="1"/>
</dbReference>
<comment type="subcellular location">
    <subcellularLocation>
        <location evidence="1 9">Cell inner membrane</location>
        <topology evidence="1 9">Multi-pass membrane protein</topology>
    </subcellularLocation>
</comment>
<dbReference type="GO" id="GO:0015740">
    <property type="term" value="P:C4-dicarboxylate transport"/>
    <property type="evidence" value="ECO:0007669"/>
    <property type="project" value="TreeGrafter"/>
</dbReference>
<keyword evidence="12" id="KW-1185">Reference proteome</keyword>
<evidence type="ECO:0000256" key="3">
    <source>
        <dbReference type="ARBA" id="ARBA00022475"/>
    </source>
</evidence>
<evidence type="ECO:0000313" key="11">
    <source>
        <dbReference type="EMBL" id="SIT18124.1"/>
    </source>
</evidence>
<reference evidence="11 12" key="1">
    <citation type="submission" date="2017-01" db="EMBL/GenBank/DDBJ databases">
        <authorList>
            <person name="Mah S.A."/>
            <person name="Swanson W.J."/>
            <person name="Moy G.W."/>
            <person name="Vacquier V.D."/>
        </authorList>
    </citation>
    <scope>NUCLEOTIDE SEQUENCE [LARGE SCALE GENOMIC DNA]</scope>
    <source>
        <strain evidence="11 12">DSM 26375</strain>
    </source>
</reference>
<feature type="transmembrane region" description="Helical" evidence="9">
    <location>
        <begin position="139"/>
        <end position="159"/>
    </location>
</feature>
<dbReference type="Proteomes" id="UP000186141">
    <property type="component" value="Unassembled WGS sequence"/>
</dbReference>
<gene>
    <name evidence="11" type="ORF">SAMN05421774_107118</name>
</gene>
<dbReference type="InterPro" id="IPR055348">
    <property type="entry name" value="DctQ"/>
</dbReference>
<dbReference type="InterPro" id="IPR007387">
    <property type="entry name" value="TRAP_DctQ"/>
</dbReference>
<keyword evidence="5 9" id="KW-0812">Transmembrane</keyword>
<sequence length="178" mass="19544">MSDRPETGLIAGLRAVETLLNRVLAGVAVTLLTLSVLLAFVSVVLRYIFGSSWSIIEELCRFFIVYATLLYFGPLITRNAHLTMSIVTDMMPKRVYRFFDLGLHVLLVVLLAGLFWAAWQWEAGLYAMGLTTMSGEMKAWVPSAALPVGVGIALFYAVLRVVYRVADAPLSLAGGVKE</sequence>
<feature type="transmembrane region" description="Helical" evidence="9">
    <location>
        <begin position="98"/>
        <end position="119"/>
    </location>
</feature>
<dbReference type="PANTHER" id="PTHR35011">
    <property type="entry name" value="2,3-DIKETO-L-GULONATE TRAP TRANSPORTER SMALL PERMEASE PROTEIN YIAM"/>
    <property type="match status" value="1"/>
</dbReference>
<evidence type="ECO:0000256" key="7">
    <source>
        <dbReference type="ARBA" id="ARBA00023136"/>
    </source>
</evidence>
<dbReference type="Pfam" id="PF04290">
    <property type="entry name" value="DctQ"/>
    <property type="match status" value="1"/>
</dbReference>
<evidence type="ECO:0000256" key="2">
    <source>
        <dbReference type="ARBA" id="ARBA00022448"/>
    </source>
</evidence>
<keyword evidence="7 9" id="KW-0472">Membrane</keyword>
<evidence type="ECO:0000256" key="8">
    <source>
        <dbReference type="ARBA" id="ARBA00038436"/>
    </source>
</evidence>
<dbReference type="AlphaFoldDB" id="A0A1N7Q5J7"/>
<feature type="domain" description="Tripartite ATP-independent periplasmic transporters DctQ component" evidence="10">
    <location>
        <begin position="36"/>
        <end position="165"/>
    </location>
</feature>
<evidence type="ECO:0000256" key="5">
    <source>
        <dbReference type="ARBA" id="ARBA00022692"/>
    </source>
</evidence>
<organism evidence="11 12">
    <name type="scientific">Gemmobacter megaterium</name>
    <dbReference type="NCBI Taxonomy" id="1086013"/>
    <lineage>
        <taxon>Bacteria</taxon>
        <taxon>Pseudomonadati</taxon>
        <taxon>Pseudomonadota</taxon>
        <taxon>Alphaproteobacteria</taxon>
        <taxon>Rhodobacterales</taxon>
        <taxon>Paracoccaceae</taxon>
        <taxon>Gemmobacter</taxon>
    </lineage>
</organism>
<feature type="transmembrane region" description="Helical" evidence="9">
    <location>
        <begin position="23"/>
        <end position="49"/>
    </location>
</feature>